<evidence type="ECO:0000313" key="2">
    <source>
        <dbReference type="Proteomes" id="UP001500185"/>
    </source>
</evidence>
<dbReference type="Proteomes" id="UP001500185">
    <property type="component" value="Unassembled WGS sequence"/>
</dbReference>
<accession>A0ABN1K1G0</accession>
<protein>
    <submittedName>
        <fullName evidence="1">GLPGLI family protein</fullName>
    </submittedName>
</protein>
<comment type="caution">
    <text evidence="1">The sequence shown here is derived from an EMBL/GenBank/DDBJ whole genome shotgun (WGS) entry which is preliminary data.</text>
</comment>
<name>A0ABN1K1G0_9FLAO</name>
<evidence type="ECO:0000313" key="1">
    <source>
        <dbReference type="EMBL" id="GAA0751624.1"/>
    </source>
</evidence>
<keyword evidence="2" id="KW-1185">Reference proteome</keyword>
<dbReference type="RefSeq" id="WP_224455144.1">
    <property type="nucleotide sequence ID" value="NZ_BAAAGG010000002.1"/>
</dbReference>
<proteinExistence type="predicted"/>
<reference evidence="1 2" key="1">
    <citation type="journal article" date="2019" name="Int. J. Syst. Evol. Microbiol.">
        <title>The Global Catalogue of Microorganisms (GCM) 10K type strain sequencing project: providing services to taxonomists for standard genome sequencing and annotation.</title>
        <authorList>
            <consortium name="The Broad Institute Genomics Platform"/>
            <consortium name="The Broad Institute Genome Sequencing Center for Infectious Disease"/>
            <person name="Wu L."/>
            <person name="Ma J."/>
        </authorList>
    </citation>
    <scope>NUCLEOTIDE SEQUENCE [LARGE SCALE GENOMIC DNA]</scope>
    <source>
        <strain evidence="1 2">JCM 16231</strain>
    </source>
</reference>
<organism evidence="1 2">
    <name type="scientific">Psychroflexus lacisalsi</name>
    <dbReference type="NCBI Taxonomy" id="503928"/>
    <lineage>
        <taxon>Bacteria</taxon>
        <taxon>Pseudomonadati</taxon>
        <taxon>Bacteroidota</taxon>
        <taxon>Flavobacteriia</taxon>
        <taxon>Flavobacteriales</taxon>
        <taxon>Flavobacteriaceae</taxon>
        <taxon>Psychroflexus</taxon>
    </lineage>
</organism>
<sequence>MKILLVYTLYFLSIATYSQNPKGIINYKAELSSEQKNEFIENAKNDEKMSMSIKQQIIDIAQNVKPDYYELHFKGKEAFFFYDESLEDPNSSYLNSKAGQNPFIIDLSSNKIIEDSRNFGFVAQELLDWKTTDKTKMIEGYKCYKATATETLYSRQGHFYDRDIAAWYAPDIPVEFGPKNYVGLPGLVLEVERKEFTITAIKINLNPNKDNLKIKRVGEDEKVISQKEMNDRIAEMMKDYEKR</sequence>
<gene>
    <name evidence="1" type="ORF">GCM10009433_01850</name>
</gene>
<dbReference type="Pfam" id="PF09697">
    <property type="entry name" value="Porph_ging"/>
    <property type="match status" value="1"/>
</dbReference>
<dbReference type="NCBIfam" id="TIGR01200">
    <property type="entry name" value="GLPGLI"/>
    <property type="match status" value="1"/>
</dbReference>
<dbReference type="InterPro" id="IPR005901">
    <property type="entry name" value="GLPGLI"/>
</dbReference>
<dbReference type="EMBL" id="BAAAGG010000002">
    <property type="protein sequence ID" value="GAA0751624.1"/>
    <property type="molecule type" value="Genomic_DNA"/>
</dbReference>